<dbReference type="Proteomes" id="UP000593567">
    <property type="component" value="Unassembled WGS sequence"/>
</dbReference>
<dbReference type="OrthoDB" id="6083863at2759"/>
<comment type="caution">
    <text evidence="1">The sequence shown here is derived from an EMBL/GenBank/DDBJ whole genome shotgun (WGS) entry which is preliminary data.</text>
</comment>
<sequence>MLLQKIAPMYDNMKVTFVISYPFSTLMDNLQRTCGGSYVANCEYGDHLKGSPIGAKTKTWTCTCGGNLCNGGSQLTYSAALFGAVSIKFLF</sequence>
<gene>
    <name evidence="1" type="ORF">EB796_017352</name>
</gene>
<evidence type="ECO:0000313" key="2">
    <source>
        <dbReference type="Proteomes" id="UP000593567"/>
    </source>
</evidence>
<accession>A0A7J7JFI2</accession>
<dbReference type="AlphaFoldDB" id="A0A7J7JFI2"/>
<keyword evidence="2" id="KW-1185">Reference proteome</keyword>
<evidence type="ECO:0000313" key="1">
    <source>
        <dbReference type="EMBL" id="KAF6024351.1"/>
    </source>
</evidence>
<name>A0A7J7JFI2_BUGNE</name>
<protein>
    <submittedName>
        <fullName evidence="1">Uncharacterized protein</fullName>
    </submittedName>
</protein>
<proteinExistence type="predicted"/>
<dbReference type="EMBL" id="VXIV02002587">
    <property type="protein sequence ID" value="KAF6024351.1"/>
    <property type="molecule type" value="Genomic_DNA"/>
</dbReference>
<organism evidence="1 2">
    <name type="scientific">Bugula neritina</name>
    <name type="common">Brown bryozoan</name>
    <name type="synonym">Sertularia neritina</name>
    <dbReference type="NCBI Taxonomy" id="10212"/>
    <lineage>
        <taxon>Eukaryota</taxon>
        <taxon>Metazoa</taxon>
        <taxon>Spiralia</taxon>
        <taxon>Lophotrochozoa</taxon>
        <taxon>Bryozoa</taxon>
        <taxon>Gymnolaemata</taxon>
        <taxon>Cheilostomatida</taxon>
        <taxon>Flustrina</taxon>
        <taxon>Buguloidea</taxon>
        <taxon>Bugulidae</taxon>
        <taxon>Bugula</taxon>
    </lineage>
</organism>
<reference evidence="1" key="1">
    <citation type="submission" date="2020-06" db="EMBL/GenBank/DDBJ databases">
        <title>Draft genome of Bugula neritina, a colonial animal packing powerful symbionts and potential medicines.</title>
        <authorList>
            <person name="Rayko M."/>
        </authorList>
    </citation>
    <scope>NUCLEOTIDE SEQUENCE [LARGE SCALE GENOMIC DNA]</scope>
    <source>
        <strain evidence="1">Kwan_BN1</strain>
    </source>
</reference>